<feature type="compositionally biased region" description="Low complexity" evidence="1">
    <location>
        <begin position="19"/>
        <end position="39"/>
    </location>
</feature>
<dbReference type="AlphaFoldDB" id="A0A9N8DRW5"/>
<comment type="caution">
    <text evidence="2">The sequence shown here is derived from an EMBL/GenBank/DDBJ whole genome shotgun (WGS) entry which is preliminary data.</text>
</comment>
<reference evidence="2" key="1">
    <citation type="submission" date="2020-06" db="EMBL/GenBank/DDBJ databases">
        <authorList>
            <consortium name="Plant Systems Biology data submission"/>
        </authorList>
    </citation>
    <scope>NUCLEOTIDE SEQUENCE</scope>
    <source>
        <strain evidence="2">D6</strain>
    </source>
</reference>
<gene>
    <name evidence="2" type="ORF">SEMRO_238_G095520.1</name>
</gene>
<dbReference type="EMBL" id="CAICTM010000237">
    <property type="protein sequence ID" value="CAB9505636.1"/>
    <property type="molecule type" value="Genomic_DNA"/>
</dbReference>
<keyword evidence="3" id="KW-1185">Reference proteome</keyword>
<feature type="region of interest" description="Disordered" evidence="1">
    <location>
        <begin position="1"/>
        <end position="46"/>
    </location>
</feature>
<name>A0A9N8DRW5_9STRA</name>
<organism evidence="2 3">
    <name type="scientific">Seminavis robusta</name>
    <dbReference type="NCBI Taxonomy" id="568900"/>
    <lineage>
        <taxon>Eukaryota</taxon>
        <taxon>Sar</taxon>
        <taxon>Stramenopiles</taxon>
        <taxon>Ochrophyta</taxon>
        <taxon>Bacillariophyta</taxon>
        <taxon>Bacillariophyceae</taxon>
        <taxon>Bacillariophycidae</taxon>
        <taxon>Naviculales</taxon>
        <taxon>Naviculaceae</taxon>
        <taxon>Seminavis</taxon>
    </lineage>
</organism>
<evidence type="ECO:0000313" key="2">
    <source>
        <dbReference type="EMBL" id="CAB9505636.1"/>
    </source>
</evidence>
<dbReference type="Proteomes" id="UP001153069">
    <property type="component" value="Unassembled WGS sequence"/>
</dbReference>
<accession>A0A9N8DRW5</accession>
<proteinExistence type="predicted"/>
<sequence length="197" mass="23317">MISLSINDMCQRRRRKRSTSPPSKSTSTTSTASFSSIISEEPQDTQEYRRTVSFDKLEIYGFPKVLGDNPCAHGAAVQLDQRPDYRVVLSIDEFERYRLPRRDCETLRLSSAERENYLLGTGYGYNEVVNAATKNAELRQERWDTFHMRHWEPFYLFLEYLYEDMRHAYTWANEMGVWSRPREHNIFNVCHNPYPIP</sequence>
<protein>
    <submittedName>
        <fullName evidence="2">Uncharacterized protein</fullName>
    </submittedName>
</protein>
<evidence type="ECO:0000313" key="3">
    <source>
        <dbReference type="Proteomes" id="UP001153069"/>
    </source>
</evidence>
<evidence type="ECO:0000256" key="1">
    <source>
        <dbReference type="SAM" id="MobiDB-lite"/>
    </source>
</evidence>